<feature type="transmembrane region" description="Helical" evidence="1">
    <location>
        <begin position="166"/>
        <end position="188"/>
    </location>
</feature>
<feature type="transmembrane region" description="Helical" evidence="1">
    <location>
        <begin position="28"/>
        <end position="48"/>
    </location>
</feature>
<feature type="transmembrane region" description="Helical" evidence="1">
    <location>
        <begin position="109"/>
        <end position="130"/>
    </location>
</feature>
<protein>
    <submittedName>
        <fullName evidence="2">HdeD family acid-resistance protein</fullName>
    </submittedName>
</protein>
<dbReference type="RefSeq" id="WP_407339109.1">
    <property type="nucleotide sequence ID" value="NZ_CP136862.1"/>
</dbReference>
<gene>
    <name evidence="2" type="ORF">RZS28_18080</name>
</gene>
<dbReference type="Proteomes" id="UP001626536">
    <property type="component" value="Chromosome"/>
</dbReference>
<keyword evidence="1" id="KW-0472">Membrane</keyword>
<keyword evidence="1" id="KW-0812">Transmembrane</keyword>
<dbReference type="InterPro" id="IPR052712">
    <property type="entry name" value="Acid_resist_chaperone_HdeD"/>
</dbReference>
<feature type="transmembrane region" description="Helical" evidence="1">
    <location>
        <begin position="142"/>
        <end position="160"/>
    </location>
</feature>
<reference evidence="2 3" key="1">
    <citation type="submission" date="2023-10" db="EMBL/GenBank/DDBJ databases">
        <title>Novel methanotroph of the genus Methylocapsa from a subarctic wetland.</title>
        <authorList>
            <person name="Belova S.E."/>
            <person name="Oshkin I.Y."/>
            <person name="Miroshnikov K."/>
            <person name="Dedysh S.N."/>
        </authorList>
    </citation>
    <scope>NUCLEOTIDE SEQUENCE [LARGE SCALE GENOMIC DNA]</scope>
    <source>
        <strain evidence="2 3">RX1</strain>
    </source>
</reference>
<organism evidence="2 3">
    <name type="scientific">Methylocapsa polymorpha</name>
    <dbReference type="NCBI Taxonomy" id="3080828"/>
    <lineage>
        <taxon>Bacteria</taxon>
        <taxon>Pseudomonadati</taxon>
        <taxon>Pseudomonadota</taxon>
        <taxon>Alphaproteobacteria</taxon>
        <taxon>Hyphomicrobiales</taxon>
        <taxon>Beijerinckiaceae</taxon>
        <taxon>Methylocapsa</taxon>
    </lineage>
</organism>
<dbReference type="Pfam" id="PF03729">
    <property type="entry name" value="DUF308"/>
    <property type="match status" value="1"/>
</dbReference>
<dbReference type="PANTHER" id="PTHR34989:SF1">
    <property type="entry name" value="PROTEIN HDED"/>
    <property type="match status" value="1"/>
</dbReference>
<sequence>MTYSNNVDPAPGGPRTLGTAIERLRHRWGWMVAFGLLVALFGVAALILDVSATIASVYTIAIFIIIAGAAEIATGIGAKSWGRFFLWILGGLLYIVAGAFALANPFIAAYFLTLMLGAGLIATGGVRIYLGTQLGKEVRGSVIFSGVLTLLIGILIVLGWPSNTPFVLGILLGVDLLFWGLAWVSFGFRLRRA</sequence>
<evidence type="ECO:0000313" key="2">
    <source>
        <dbReference type="EMBL" id="WOJ89664.1"/>
    </source>
</evidence>
<keyword evidence="3" id="KW-1185">Reference proteome</keyword>
<proteinExistence type="predicted"/>
<dbReference type="InterPro" id="IPR005325">
    <property type="entry name" value="DUF308_memb"/>
</dbReference>
<feature type="transmembrane region" description="Helical" evidence="1">
    <location>
        <begin position="84"/>
        <end position="103"/>
    </location>
</feature>
<keyword evidence="1" id="KW-1133">Transmembrane helix</keyword>
<feature type="transmembrane region" description="Helical" evidence="1">
    <location>
        <begin position="54"/>
        <end position="72"/>
    </location>
</feature>
<name>A0ABZ0HQU7_9HYPH</name>
<dbReference type="PANTHER" id="PTHR34989">
    <property type="entry name" value="PROTEIN HDED"/>
    <property type="match status" value="1"/>
</dbReference>
<evidence type="ECO:0000313" key="3">
    <source>
        <dbReference type="Proteomes" id="UP001626536"/>
    </source>
</evidence>
<dbReference type="EMBL" id="CP136862">
    <property type="protein sequence ID" value="WOJ89664.1"/>
    <property type="molecule type" value="Genomic_DNA"/>
</dbReference>
<accession>A0ABZ0HQU7</accession>
<evidence type="ECO:0000256" key="1">
    <source>
        <dbReference type="SAM" id="Phobius"/>
    </source>
</evidence>